<dbReference type="InterPro" id="IPR043128">
    <property type="entry name" value="Rev_trsase/Diguanyl_cyclase"/>
</dbReference>
<organism evidence="6 7">
    <name type="scientific">Alteromonas sediminis</name>
    <dbReference type="NCBI Taxonomy" id="2259342"/>
    <lineage>
        <taxon>Bacteria</taxon>
        <taxon>Pseudomonadati</taxon>
        <taxon>Pseudomonadota</taxon>
        <taxon>Gammaproteobacteria</taxon>
        <taxon>Alteromonadales</taxon>
        <taxon>Alteromonadaceae</taxon>
        <taxon>Alteromonas/Salinimonas group</taxon>
        <taxon>Alteromonas</taxon>
    </lineage>
</organism>
<dbReference type="InterPro" id="IPR000160">
    <property type="entry name" value="GGDEF_dom"/>
</dbReference>
<feature type="domain" description="GGDEF" evidence="5">
    <location>
        <begin position="381"/>
        <end position="512"/>
    </location>
</feature>
<dbReference type="PANTHER" id="PTHR45138:SF9">
    <property type="entry name" value="DIGUANYLATE CYCLASE DGCM-RELATED"/>
    <property type="match status" value="1"/>
</dbReference>
<evidence type="ECO:0000259" key="5">
    <source>
        <dbReference type="PROSITE" id="PS50887"/>
    </source>
</evidence>
<comment type="cofactor">
    <cofactor evidence="1">
        <name>Mg(2+)</name>
        <dbReference type="ChEBI" id="CHEBI:18420"/>
    </cofactor>
</comment>
<dbReference type="SUPFAM" id="SSF55073">
    <property type="entry name" value="Nucleotide cyclase"/>
    <property type="match status" value="1"/>
</dbReference>
<evidence type="ECO:0000256" key="2">
    <source>
        <dbReference type="ARBA" id="ARBA00012528"/>
    </source>
</evidence>
<keyword evidence="4" id="KW-0175">Coiled coil</keyword>
<dbReference type="PROSITE" id="PS50887">
    <property type="entry name" value="GGDEF"/>
    <property type="match status" value="1"/>
</dbReference>
<dbReference type="OrthoDB" id="9812260at2"/>
<evidence type="ECO:0000313" key="7">
    <source>
        <dbReference type="Proteomes" id="UP000275281"/>
    </source>
</evidence>
<dbReference type="NCBIfam" id="TIGR00254">
    <property type="entry name" value="GGDEF"/>
    <property type="match status" value="1"/>
</dbReference>
<dbReference type="InterPro" id="IPR048516">
    <property type="entry name" value="DGCcoil"/>
</dbReference>
<comment type="caution">
    <text evidence="6">The sequence shown here is derived from an EMBL/GenBank/DDBJ whole genome shotgun (WGS) entry which is preliminary data.</text>
</comment>
<protein>
    <recommendedName>
        <fullName evidence="2">diguanylate cyclase</fullName>
        <ecNumber evidence="2">2.7.7.65</ecNumber>
    </recommendedName>
</protein>
<dbReference type="SMART" id="SM00267">
    <property type="entry name" value="GGDEF"/>
    <property type="match status" value="1"/>
</dbReference>
<dbReference type="InterPro" id="IPR050469">
    <property type="entry name" value="Diguanylate_Cyclase"/>
</dbReference>
<evidence type="ECO:0000256" key="4">
    <source>
        <dbReference type="SAM" id="Coils"/>
    </source>
</evidence>
<dbReference type="FunFam" id="3.30.70.270:FF:000001">
    <property type="entry name" value="Diguanylate cyclase domain protein"/>
    <property type="match status" value="1"/>
</dbReference>
<dbReference type="EMBL" id="RPOK01000001">
    <property type="protein sequence ID" value="RPJ68322.1"/>
    <property type="molecule type" value="Genomic_DNA"/>
</dbReference>
<evidence type="ECO:0000256" key="1">
    <source>
        <dbReference type="ARBA" id="ARBA00001946"/>
    </source>
</evidence>
<gene>
    <name evidence="6" type="ORF">DRW07_02630</name>
</gene>
<dbReference type="CDD" id="cd01949">
    <property type="entry name" value="GGDEF"/>
    <property type="match status" value="1"/>
</dbReference>
<dbReference type="EC" id="2.7.7.65" evidence="2"/>
<proteinExistence type="predicted"/>
<dbReference type="PANTHER" id="PTHR45138">
    <property type="entry name" value="REGULATORY COMPONENTS OF SENSORY TRANSDUCTION SYSTEM"/>
    <property type="match status" value="1"/>
</dbReference>
<dbReference type="AlphaFoldDB" id="A0A3N5Y379"/>
<dbReference type="Proteomes" id="UP000275281">
    <property type="component" value="Unassembled WGS sequence"/>
</dbReference>
<dbReference type="RefSeq" id="WP_124026323.1">
    <property type="nucleotide sequence ID" value="NZ_JBHRSN010000005.1"/>
</dbReference>
<reference evidence="6 7" key="1">
    <citation type="submission" date="2018-11" db="EMBL/GenBank/DDBJ databases">
        <authorList>
            <person name="Ye M.-Q."/>
            <person name="Du Z.-J."/>
        </authorList>
    </citation>
    <scope>NUCLEOTIDE SEQUENCE [LARGE SCALE GENOMIC DNA]</scope>
    <source>
        <strain evidence="6 7">U0105</strain>
    </source>
</reference>
<name>A0A3N5Y379_9ALTE</name>
<keyword evidence="7" id="KW-1185">Reference proteome</keyword>
<dbReference type="Pfam" id="PF20975">
    <property type="entry name" value="DGCcoil"/>
    <property type="match status" value="1"/>
</dbReference>
<accession>A0A3N5Y379</accession>
<dbReference type="InterPro" id="IPR029787">
    <property type="entry name" value="Nucleotide_cyclase"/>
</dbReference>
<comment type="catalytic activity">
    <reaction evidence="3">
        <text>2 GTP = 3',3'-c-di-GMP + 2 diphosphate</text>
        <dbReference type="Rhea" id="RHEA:24898"/>
        <dbReference type="ChEBI" id="CHEBI:33019"/>
        <dbReference type="ChEBI" id="CHEBI:37565"/>
        <dbReference type="ChEBI" id="CHEBI:58805"/>
        <dbReference type="EC" id="2.7.7.65"/>
    </reaction>
</comment>
<evidence type="ECO:0000313" key="6">
    <source>
        <dbReference type="EMBL" id="RPJ68322.1"/>
    </source>
</evidence>
<sequence length="512" mass="57400">MDKKKQQALTKYADQLAQLIMRLSAFYEGAHPAIDNELKILKGHLAGTPNFTLAEISIGKVNALLMDGGQHIPKRITSAISELKKQLKAIQQLDGASTTIRQLAAKQLGTLSLPTASLGLLFEHLFNAISLAQVAIDKSDGANNEAYNNYASESLQEGQTFDELPEEIRAEITTELQQLIDVYSRKKPQDTTLQSIKSALEKGIDDKQLLETCLIVIRFIISETMMDASTSGKLVQNFTNTITKVNTQVDETKSLSQKNFDKQAQQQADLQDMLGDLDNDIDDGNDVEALKEKAHKQISKMREAIDNQQTSGEKDQQVLMDLLNDMQNQLHSLQRKTESYKKRLFEQRATIYTDPLTKVPNRLAYNEKVLKAIQQAQTTEQPLCLAIVDVDRFKSINDQYGHAAGDRTLQVIANHFKKCLQPNEFVARWGGEEFVILMHNQAKDGLFDRLEKIRLSLSELPFKFKQTPVKITASFGACCFAEDETAQQAFERADAALYKAKNQGRNCVVLSE</sequence>
<dbReference type="Pfam" id="PF00990">
    <property type="entry name" value="GGDEF"/>
    <property type="match status" value="1"/>
</dbReference>
<feature type="coiled-coil region" evidence="4">
    <location>
        <begin position="287"/>
        <end position="343"/>
    </location>
</feature>
<dbReference type="GO" id="GO:0052621">
    <property type="term" value="F:diguanylate cyclase activity"/>
    <property type="evidence" value="ECO:0007669"/>
    <property type="project" value="UniProtKB-EC"/>
</dbReference>
<dbReference type="Gene3D" id="3.30.70.270">
    <property type="match status" value="1"/>
</dbReference>
<evidence type="ECO:0000256" key="3">
    <source>
        <dbReference type="ARBA" id="ARBA00034247"/>
    </source>
</evidence>